<dbReference type="EMBL" id="JBEPSH010000002">
    <property type="protein sequence ID" value="MET4575803.1"/>
    <property type="molecule type" value="Genomic_DNA"/>
</dbReference>
<organism evidence="1 2">
    <name type="scientific">Ottowia thiooxydans</name>
    <dbReference type="NCBI Taxonomy" id="219182"/>
    <lineage>
        <taxon>Bacteria</taxon>
        <taxon>Pseudomonadati</taxon>
        <taxon>Pseudomonadota</taxon>
        <taxon>Betaproteobacteria</taxon>
        <taxon>Burkholderiales</taxon>
        <taxon>Comamonadaceae</taxon>
        <taxon>Ottowia</taxon>
    </lineage>
</organism>
<dbReference type="SUPFAM" id="SSF53448">
    <property type="entry name" value="Nucleotide-diphospho-sugar transferases"/>
    <property type="match status" value="1"/>
</dbReference>
<evidence type="ECO:0000313" key="1">
    <source>
        <dbReference type="EMBL" id="MET4575803.1"/>
    </source>
</evidence>
<protein>
    <recommendedName>
        <fullName evidence="3">Glycosyltransferase</fullName>
    </recommendedName>
</protein>
<sequence>MSQAHIMIGTPAYAGMVHMDFVHSLLDYQRAGIRFTLASLGNESLITRARNTLVSMFHHQTDMTHLLFLDADVSLSAASLQMMLSEQRDVIGAPVALKGRNADGSRIFNIGRVVGESGPMLLVDRIGTAALMFSRQAVAALVEDAIAQGRVYQRMKTLHGDGGPAIHYDVFGVGVHEGEYLSEDFWACMTLRRLGFDICVLPDVVTRHHGTMAA</sequence>
<accession>A0ABV2Q5E7</accession>
<proteinExistence type="predicted"/>
<dbReference type="Proteomes" id="UP001549320">
    <property type="component" value="Unassembled WGS sequence"/>
</dbReference>
<gene>
    <name evidence="1" type="ORF">ABIE13_000903</name>
</gene>
<name>A0ABV2Q5E7_9BURK</name>
<keyword evidence="2" id="KW-1185">Reference proteome</keyword>
<evidence type="ECO:0008006" key="3">
    <source>
        <dbReference type="Google" id="ProtNLM"/>
    </source>
</evidence>
<comment type="caution">
    <text evidence="1">The sequence shown here is derived from an EMBL/GenBank/DDBJ whole genome shotgun (WGS) entry which is preliminary data.</text>
</comment>
<dbReference type="RefSeq" id="WP_354441495.1">
    <property type="nucleotide sequence ID" value="NZ_JBEPSH010000002.1"/>
</dbReference>
<evidence type="ECO:0000313" key="2">
    <source>
        <dbReference type="Proteomes" id="UP001549320"/>
    </source>
</evidence>
<dbReference type="InterPro" id="IPR029044">
    <property type="entry name" value="Nucleotide-diphossugar_trans"/>
</dbReference>
<reference evidence="1 2" key="1">
    <citation type="submission" date="2024-06" db="EMBL/GenBank/DDBJ databases">
        <title>Sorghum-associated microbial communities from plants grown in Nebraska, USA.</title>
        <authorList>
            <person name="Schachtman D."/>
        </authorList>
    </citation>
    <scope>NUCLEOTIDE SEQUENCE [LARGE SCALE GENOMIC DNA]</scope>
    <source>
        <strain evidence="1 2">2709</strain>
    </source>
</reference>